<organism evidence="4 5">
    <name type="scientific">Ziziphus jujuba var. spinosa</name>
    <dbReference type="NCBI Taxonomy" id="714518"/>
    <lineage>
        <taxon>Eukaryota</taxon>
        <taxon>Viridiplantae</taxon>
        <taxon>Streptophyta</taxon>
        <taxon>Embryophyta</taxon>
        <taxon>Tracheophyta</taxon>
        <taxon>Spermatophyta</taxon>
        <taxon>Magnoliopsida</taxon>
        <taxon>eudicotyledons</taxon>
        <taxon>Gunneridae</taxon>
        <taxon>Pentapetalae</taxon>
        <taxon>rosids</taxon>
        <taxon>fabids</taxon>
        <taxon>Rosales</taxon>
        <taxon>Rhamnaceae</taxon>
        <taxon>Paliureae</taxon>
        <taxon>Ziziphus</taxon>
    </lineage>
</organism>
<dbReference type="PROSITE" id="PS51140">
    <property type="entry name" value="CUE"/>
    <property type="match status" value="1"/>
</dbReference>
<sequence length="569" mass="62585">MVIFPSALCRSNSLSMGFKSVYRCLQDVFPQIDARILKAVAIEHSKDADAAVNDVITDVLPYLKRDSVTPTNSPGYQNGSGLSNLIEETHPSPYSEQGCTSGVTSDKANDTNNSFCADPQLHDEAENEPQFPYVSVPGDSNSQLSGSTASEEEHTSDVNNHLSGSAPSEEKHSSDDNNQLIGSAPECDGSLLDVESSVAQLVAPFVQEQTQDVRECDVQSEFCSLLPVADCEKSQASNSSDHTSKTDYIVTEMEDIEDELSRNSIVTRSGHLCRTDILEEIIEDAKSNKRSLFTAMESVINMMREVELQEKAAEQAKEEAAKGGLDILVKVEELKQMLAQAKEANDMHAGEVYGERAILATELKELQSRLLGLSDERDKSLATLDEIHHTLEARLAAAEEVRKAAELEKLEKEESAKNALAEQEAIMKKVVQESKLLQQEAEENAKLREFLMKRGRIVDMLQGEISVICLDVSLLKEKFDERVPLSQSLSSSQTSCILASSGSSLKFTAPGLVLDHEQSSKNLDKVNLDSLINDPSPRSQLGEDKVISNDRELLEDEWDIFDKDVELDG</sequence>
<evidence type="ECO:0000256" key="2">
    <source>
        <dbReference type="SAM" id="MobiDB-lite"/>
    </source>
</evidence>
<dbReference type="EMBL" id="JAEACU010000009">
    <property type="protein sequence ID" value="KAH7517189.1"/>
    <property type="molecule type" value="Genomic_DNA"/>
</dbReference>
<feature type="compositionally biased region" description="Polar residues" evidence="2">
    <location>
        <begin position="138"/>
        <end position="149"/>
    </location>
</feature>
<feature type="compositionally biased region" description="Polar residues" evidence="2">
    <location>
        <begin position="92"/>
        <end position="115"/>
    </location>
</feature>
<accession>A0A978UQN9</accession>
<evidence type="ECO:0000313" key="4">
    <source>
        <dbReference type="EMBL" id="KAH7517189.1"/>
    </source>
</evidence>
<evidence type="ECO:0000313" key="5">
    <source>
        <dbReference type="Proteomes" id="UP000813462"/>
    </source>
</evidence>
<dbReference type="PANTHER" id="PTHR48459">
    <property type="entry name" value="CUE DOMAIN-CONTAINING PROTEIN"/>
    <property type="match status" value="1"/>
</dbReference>
<feature type="compositionally biased region" description="Polar residues" evidence="2">
    <location>
        <begin position="157"/>
        <end position="166"/>
    </location>
</feature>
<feature type="compositionally biased region" description="Polar residues" evidence="2">
    <location>
        <begin position="68"/>
        <end position="83"/>
    </location>
</feature>
<dbReference type="AlphaFoldDB" id="A0A978UQN9"/>
<proteinExistence type="predicted"/>
<evidence type="ECO:0000256" key="1">
    <source>
        <dbReference type="SAM" id="Coils"/>
    </source>
</evidence>
<dbReference type="CDD" id="cd14279">
    <property type="entry name" value="CUE"/>
    <property type="match status" value="1"/>
</dbReference>
<feature type="region of interest" description="Disordered" evidence="2">
    <location>
        <begin position="68"/>
        <end position="187"/>
    </location>
</feature>
<dbReference type="PANTHER" id="PTHR48459:SF1">
    <property type="entry name" value="CUE DOMAIN-CONTAINING PROTEIN"/>
    <property type="match status" value="1"/>
</dbReference>
<gene>
    <name evidence="4" type="ORF">FEM48_Zijuj09G0036100</name>
</gene>
<keyword evidence="1" id="KW-0175">Coiled coil</keyword>
<dbReference type="GO" id="GO:0043130">
    <property type="term" value="F:ubiquitin binding"/>
    <property type="evidence" value="ECO:0007669"/>
    <property type="project" value="InterPro"/>
</dbReference>
<comment type="caution">
    <text evidence="4">The sequence shown here is derived from an EMBL/GenBank/DDBJ whole genome shotgun (WGS) entry which is preliminary data.</text>
</comment>
<name>A0A978UQN9_ZIZJJ</name>
<dbReference type="Proteomes" id="UP000813462">
    <property type="component" value="Unassembled WGS sequence"/>
</dbReference>
<protein>
    <recommendedName>
        <fullName evidence="3">CUE domain-containing protein</fullName>
    </recommendedName>
</protein>
<reference evidence="4" key="1">
    <citation type="journal article" date="2021" name="Front. Plant Sci.">
        <title>Chromosome-Scale Genome Assembly for Chinese Sour Jujube and Insights Into Its Genome Evolution and Domestication Signature.</title>
        <authorList>
            <person name="Shen L.-Y."/>
            <person name="Luo H."/>
            <person name="Wang X.-L."/>
            <person name="Wang X.-M."/>
            <person name="Qiu X.-J."/>
            <person name="Liu H."/>
            <person name="Zhou S.-S."/>
            <person name="Jia K.-H."/>
            <person name="Nie S."/>
            <person name="Bao Y.-T."/>
            <person name="Zhang R.-G."/>
            <person name="Yun Q.-Z."/>
            <person name="Chai Y.-H."/>
            <person name="Lu J.-Y."/>
            <person name="Li Y."/>
            <person name="Zhao S.-W."/>
            <person name="Mao J.-F."/>
            <person name="Jia S.-G."/>
            <person name="Mao Y.-M."/>
        </authorList>
    </citation>
    <scope>NUCLEOTIDE SEQUENCE</scope>
    <source>
        <strain evidence="4">AT0</strain>
        <tissue evidence="4">Leaf</tissue>
    </source>
</reference>
<feature type="coiled-coil region" evidence="1">
    <location>
        <begin position="299"/>
        <end position="440"/>
    </location>
</feature>
<dbReference type="InterPro" id="IPR003892">
    <property type="entry name" value="CUE"/>
</dbReference>
<feature type="domain" description="CUE" evidence="3">
    <location>
        <begin position="17"/>
        <end position="60"/>
    </location>
</feature>
<evidence type="ECO:0000259" key="3">
    <source>
        <dbReference type="PROSITE" id="PS51140"/>
    </source>
</evidence>